<evidence type="ECO:0000256" key="5">
    <source>
        <dbReference type="SAM" id="Phobius"/>
    </source>
</evidence>
<keyword evidence="4 5" id="KW-0472">Membrane</keyword>
<feature type="transmembrane region" description="Helical" evidence="5">
    <location>
        <begin position="217"/>
        <end position="240"/>
    </location>
</feature>
<dbReference type="AlphaFoldDB" id="A0A0G4PJL7"/>
<feature type="transmembrane region" description="Helical" evidence="5">
    <location>
        <begin position="90"/>
        <end position="114"/>
    </location>
</feature>
<proteinExistence type="predicted"/>
<dbReference type="PANTHER" id="PTHR31465:SF8">
    <property type="entry name" value="DOMAIN PROTEIN, PUTATIVE (AFU_ORTHOLOGUE AFUA_6G14140)-RELATED"/>
    <property type="match status" value="1"/>
</dbReference>
<evidence type="ECO:0000256" key="3">
    <source>
        <dbReference type="ARBA" id="ARBA00022989"/>
    </source>
</evidence>
<dbReference type="Proteomes" id="UP000053732">
    <property type="component" value="Unassembled WGS sequence"/>
</dbReference>
<dbReference type="GO" id="GO:0005886">
    <property type="term" value="C:plasma membrane"/>
    <property type="evidence" value="ECO:0007669"/>
    <property type="project" value="TreeGrafter"/>
</dbReference>
<comment type="subcellular location">
    <subcellularLocation>
        <location evidence="1">Membrane</location>
        <topology evidence="1">Multi-pass membrane protein</topology>
    </subcellularLocation>
</comment>
<keyword evidence="3 5" id="KW-1133">Transmembrane helix</keyword>
<accession>A0A0G4PJL7</accession>
<feature type="transmembrane region" description="Helical" evidence="5">
    <location>
        <begin position="255"/>
        <end position="274"/>
    </location>
</feature>
<feature type="transmembrane region" description="Helical" evidence="5">
    <location>
        <begin position="170"/>
        <end position="190"/>
    </location>
</feature>
<organism evidence="6 7">
    <name type="scientific">Penicillium camemberti (strain FM 013)</name>
    <dbReference type="NCBI Taxonomy" id="1429867"/>
    <lineage>
        <taxon>Eukaryota</taxon>
        <taxon>Fungi</taxon>
        <taxon>Dikarya</taxon>
        <taxon>Ascomycota</taxon>
        <taxon>Pezizomycotina</taxon>
        <taxon>Eurotiomycetes</taxon>
        <taxon>Eurotiomycetidae</taxon>
        <taxon>Eurotiales</taxon>
        <taxon>Aspergillaceae</taxon>
        <taxon>Penicillium</taxon>
    </lineage>
</organism>
<evidence type="ECO:0000313" key="6">
    <source>
        <dbReference type="EMBL" id="CRL26356.1"/>
    </source>
</evidence>
<feature type="transmembrane region" description="Helical" evidence="5">
    <location>
        <begin position="135"/>
        <end position="158"/>
    </location>
</feature>
<dbReference type="Pfam" id="PF04479">
    <property type="entry name" value="RTA1"/>
    <property type="match status" value="1"/>
</dbReference>
<name>A0A0G4PJL7_PENC3</name>
<dbReference type="InterPro" id="IPR007568">
    <property type="entry name" value="RTA1"/>
</dbReference>
<evidence type="ECO:0000256" key="1">
    <source>
        <dbReference type="ARBA" id="ARBA00004141"/>
    </source>
</evidence>
<evidence type="ECO:0000256" key="4">
    <source>
        <dbReference type="ARBA" id="ARBA00023136"/>
    </source>
</evidence>
<dbReference type="GO" id="GO:0000324">
    <property type="term" value="C:fungal-type vacuole"/>
    <property type="evidence" value="ECO:0007669"/>
    <property type="project" value="TreeGrafter"/>
</dbReference>
<evidence type="ECO:0000313" key="7">
    <source>
        <dbReference type="Proteomes" id="UP000053732"/>
    </source>
</evidence>
<gene>
    <name evidence="6" type="ORF">PCAMFM013_S018g000049</name>
</gene>
<keyword evidence="7" id="KW-1185">Reference proteome</keyword>
<evidence type="ECO:0000256" key="2">
    <source>
        <dbReference type="ARBA" id="ARBA00022692"/>
    </source>
</evidence>
<dbReference type="STRING" id="1429867.A0A0G4PJL7"/>
<keyword evidence="2 5" id="KW-0812">Transmembrane</keyword>
<feature type="transmembrane region" description="Helical" evidence="5">
    <location>
        <begin position="58"/>
        <end position="78"/>
    </location>
</feature>
<reference evidence="6 7" key="1">
    <citation type="journal article" date="2014" name="Nat. Commun.">
        <title>Multiple recent horizontal transfers of a large genomic region in cheese making fungi.</title>
        <authorList>
            <person name="Cheeseman K."/>
            <person name="Ropars J."/>
            <person name="Renault P."/>
            <person name="Dupont J."/>
            <person name="Gouzy J."/>
            <person name="Branca A."/>
            <person name="Abraham A.L."/>
            <person name="Ceppi M."/>
            <person name="Conseiller E."/>
            <person name="Debuchy R."/>
            <person name="Malagnac F."/>
            <person name="Goarin A."/>
            <person name="Silar P."/>
            <person name="Lacoste S."/>
            <person name="Sallet E."/>
            <person name="Bensimon A."/>
            <person name="Giraud T."/>
            <person name="Brygoo Y."/>
        </authorList>
    </citation>
    <scope>NUCLEOTIDE SEQUENCE [LARGE SCALE GENOMIC DNA]</scope>
    <source>
        <strain evidence="7">FM 013</strain>
    </source>
</reference>
<dbReference type="EMBL" id="HG793151">
    <property type="protein sequence ID" value="CRL26356.1"/>
    <property type="molecule type" value="Genomic_DNA"/>
</dbReference>
<sequence>MLITRDGAPIECTKVTPECPVEGTIYGYAPNFAASIAFCAIFGILGLIQLVQVLKWRMWSFGIPVVLGAVSEVIGYVGRLMLHSNPYSDVGFQTQICTLIIAPAFWSAAIYLTLKHVVNLFGRKYSMLRAAWYPYIFVPCDILSLVLQGAGGALAATATTPDDSSLGSDIMLAGIVWQVVTLTVFGLLWAQYFWRIKKAHGHYLSVEAENVWVRKNFWVFCGGIVVAFLTTYARCVYRIAEMAGGWQNSIMQDELTFIIFESAMCAVAVLALSITHPGHFFKHMNGKYESVNTEDSISLQAKLDRESVV</sequence>
<protein>
    <submittedName>
        <fullName evidence="6">RTA1 like protein</fullName>
    </submittedName>
</protein>
<dbReference type="PANTHER" id="PTHR31465">
    <property type="entry name" value="PROTEIN RTA1-RELATED"/>
    <property type="match status" value="1"/>
</dbReference>
<feature type="transmembrane region" description="Helical" evidence="5">
    <location>
        <begin position="32"/>
        <end position="51"/>
    </location>
</feature>